<dbReference type="RefSeq" id="WP_264601044.1">
    <property type="nucleotide sequence ID" value="NZ_JAOQNS010000004.1"/>
</dbReference>
<sequence>MNTIEFSDERLKLNIRAATSNFFSSDQSDILSRELNPYFSKVQIFQENGQHQANGTDTRQKILDAISTVRISAKLRAIEMGGVNIHAAAIANTCKKGVLITAKPGGGKTTALQGILPIGHYDFVTNDQCILRQENNFLRALSYPAITRFREPPLGYIEESPIPKILHASPLNGYYDGRLSLSPVDYLSVIREHTGSQSPKILNQCEIVAAIEYQKCESHYSLSELETNKERSNVIDLLNLPLSEQVLPTTIKKPLELQEKNNFATFNFSGIRCYCLRSDLPSLKKAWAYALNEILS</sequence>
<keyword evidence="1" id="KW-0808">Transferase</keyword>
<dbReference type="EMBL" id="JAOQNS010000004">
    <property type="protein sequence ID" value="MCW2307387.1"/>
    <property type="molecule type" value="Genomic_DNA"/>
</dbReference>
<reference evidence="2" key="1">
    <citation type="submission" date="2023-07" db="EMBL/GenBank/DDBJ databases">
        <title>Genome sequencing of Purple Non-Sulfur Bacteria from various extreme environments.</title>
        <authorList>
            <person name="Mayer M."/>
        </authorList>
    </citation>
    <scope>NUCLEOTIDE SEQUENCE [LARGE SCALE GENOMIC DNA]</scope>
    <source>
        <strain evidence="2">DSM 17935</strain>
    </source>
</reference>
<gene>
    <name evidence="1" type="ORF">M2319_001718</name>
</gene>
<evidence type="ECO:0000313" key="2">
    <source>
        <dbReference type="Proteomes" id="UP001209755"/>
    </source>
</evidence>
<keyword evidence="1" id="KW-0418">Kinase</keyword>
<evidence type="ECO:0000313" key="1">
    <source>
        <dbReference type="EMBL" id="MCW2307387.1"/>
    </source>
</evidence>
<protein>
    <submittedName>
        <fullName evidence="1">Serine kinase of HPr protein (Carbohydrate metabolism regulator)</fullName>
    </submittedName>
</protein>
<accession>A0ABT3HAG7</accession>
<dbReference type="InterPro" id="IPR027417">
    <property type="entry name" value="P-loop_NTPase"/>
</dbReference>
<proteinExistence type="predicted"/>
<keyword evidence="2" id="KW-1185">Reference proteome</keyword>
<dbReference type="Gene3D" id="3.40.50.300">
    <property type="entry name" value="P-loop containing nucleotide triphosphate hydrolases"/>
    <property type="match status" value="1"/>
</dbReference>
<dbReference type="GO" id="GO:0016301">
    <property type="term" value="F:kinase activity"/>
    <property type="evidence" value="ECO:0007669"/>
    <property type="project" value="UniProtKB-KW"/>
</dbReference>
<comment type="caution">
    <text evidence="1">The sequence shown here is derived from an EMBL/GenBank/DDBJ whole genome shotgun (WGS) entry which is preliminary data.</text>
</comment>
<name>A0ABT3HAG7_9HYPH</name>
<organism evidence="1 2">
    <name type="scientific">Rhodobium gokarnense</name>
    <dbReference type="NCBI Taxonomy" id="364296"/>
    <lineage>
        <taxon>Bacteria</taxon>
        <taxon>Pseudomonadati</taxon>
        <taxon>Pseudomonadota</taxon>
        <taxon>Alphaproteobacteria</taxon>
        <taxon>Hyphomicrobiales</taxon>
        <taxon>Rhodobiaceae</taxon>
        <taxon>Rhodobium</taxon>
    </lineage>
</organism>
<dbReference type="Proteomes" id="UP001209755">
    <property type="component" value="Unassembled WGS sequence"/>
</dbReference>